<accession>A0ABQ3L7N1</accession>
<organism evidence="1 2">
    <name type="scientific">Amycolatopsis oliviviridis</name>
    <dbReference type="NCBI Taxonomy" id="1471590"/>
    <lineage>
        <taxon>Bacteria</taxon>
        <taxon>Bacillati</taxon>
        <taxon>Actinomycetota</taxon>
        <taxon>Actinomycetes</taxon>
        <taxon>Pseudonocardiales</taxon>
        <taxon>Pseudonocardiaceae</taxon>
        <taxon>Amycolatopsis</taxon>
    </lineage>
</organism>
<dbReference type="Proteomes" id="UP000635387">
    <property type="component" value="Unassembled WGS sequence"/>
</dbReference>
<name>A0ABQ3L7N1_9PSEU</name>
<keyword evidence="2" id="KW-1185">Reference proteome</keyword>
<protein>
    <submittedName>
        <fullName evidence="1">Uncharacterized protein</fullName>
    </submittedName>
</protein>
<proteinExistence type="predicted"/>
<gene>
    <name evidence="1" type="ORF">GCM10017790_14890</name>
</gene>
<sequence length="155" mass="17414">MALTLSEPGGKWEYPSMNNLPEKSARSAFIGRCRVPKRPPDRAVLVDALRKSPLTPAVFITGIEHRAAAAIVHAALPSVTHTRRSIHWLLDEHLFVDEATNTGVRVLTHWDEHSQCPRMEVAEIGDRLLWQRLVITFADWERAGRPVPEETLPSA</sequence>
<dbReference type="EMBL" id="BNAY01000001">
    <property type="protein sequence ID" value="GHH07781.1"/>
    <property type="molecule type" value="Genomic_DNA"/>
</dbReference>
<evidence type="ECO:0000313" key="2">
    <source>
        <dbReference type="Proteomes" id="UP000635387"/>
    </source>
</evidence>
<reference evidence="2" key="1">
    <citation type="journal article" date="2019" name="Int. J. Syst. Evol. Microbiol.">
        <title>The Global Catalogue of Microorganisms (GCM) 10K type strain sequencing project: providing services to taxonomists for standard genome sequencing and annotation.</title>
        <authorList>
            <consortium name="The Broad Institute Genomics Platform"/>
            <consortium name="The Broad Institute Genome Sequencing Center for Infectious Disease"/>
            <person name="Wu L."/>
            <person name="Ma J."/>
        </authorList>
    </citation>
    <scope>NUCLEOTIDE SEQUENCE [LARGE SCALE GENOMIC DNA]</scope>
    <source>
        <strain evidence="2">CGMCC 4.7683</strain>
    </source>
</reference>
<evidence type="ECO:0000313" key="1">
    <source>
        <dbReference type="EMBL" id="GHH07781.1"/>
    </source>
</evidence>
<comment type="caution">
    <text evidence="1">The sequence shown here is derived from an EMBL/GenBank/DDBJ whole genome shotgun (WGS) entry which is preliminary data.</text>
</comment>